<name>A0A821RIJ5_9NEOP</name>
<evidence type="ECO:0000313" key="3">
    <source>
        <dbReference type="EMBL" id="CAF4842148.1"/>
    </source>
</evidence>
<keyword evidence="2" id="KW-0472">Membrane</keyword>
<keyword evidence="2" id="KW-1133">Transmembrane helix</keyword>
<evidence type="ECO:0000313" key="4">
    <source>
        <dbReference type="Proteomes" id="UP000663880"/>
    </source>
</evidence>
<feature type="transmembrane region" description="Helical" evidence="2">
    <location>
        <begin position="76"/>
        <end position="94"/>
    </location>
</feature>
<keyword evidence="4" id="KW-1185">Reference proteome</keyword>
<reference evidence="3" key="1">
    <citation type="submission" date="2021-02" db="EMBL/GenBank/DDBJ databases">
        <authorList>
            <person name="Steward A R."/>
        </authorList>
    </citation>
    <scope>NUCLEOTIDE SEQUENCE</scope>
</reference>
<keyword evidence="2" id="KW-0812">Transmembrane</keyword>
<accession>A0A821RIJ5</accession>
<comment type="caution">
    <text evidence="3">The sequence shown here is derived from an EMBL/GenBank/DDBJ whole genome shotgun (WGS) entry which is preliminary data.</text>
</comment>
<protein>
    <submittedName>
        <fullName evidence="3">Uncharacterized protein</fullName>
    </submittedName>
</protein>
<proteinExistence type="predicted"/>
<dbReference type="PANTHER" id="PTHR45011:SF1">
    <property type="entry name" value="DAP3-BINDING CELL DEATH ENHANCER 1"/>
    <property type="match status" value="1"/>
</dbReference>
<sequence>MWKYVTRRLRDTIEKSANHFDKRSSAFINTPNEFCDENNKKYSSPCCWFNPRKCWSSYQNDDAKSKKWNFDHLNRTWIGAITWSSALVFGWYAGQLIHLNIKNQVANKKYQHSSINSLLASLQHLRHAQNANKLDTIYEIAGDNTVAPVLHLISNDPKGENKPNSDKSSDSSSDDLGEVLNSIENKLGLAAIENGQHKDGLNLLRSAANRNHPPALYNLGLCYEMGLGVKVDEKVAMELYRSAAALHHPGALYNLGIYYGQGRGGLTKDVHTATRLLRLAAVQGQQDAITALNTLDVDIKEPSSPQERGCWTKQYSPLMENGIIPTYSSLFVDNVTPMTSYNYEPIVY</sequence>
<gene>
    <name evidence="3" type="ORF">PMACD_LOCUS6267</name>
</gene>
<dbReference type="PANTHER" id="PTHR45011">
    <property type="entry name" value="DAP3-BINDING CELL DEATH ENHANCER 1"/>
    <property type="match status" value="1"/>
</dbReference>
<dbReference type="InterPro" id="IPR011990">
    <property type="entry name" value="TPR-like_helical_dom_sf"/>
</dbReference>
<feature type="region of interest" description="Disordered" evidence="1">
    <location>
        <begin position="153"/>
        <end position="175"/>
    </location>
</feature>
<dbReference type="Proteomes" id="UP000663880">
    <property type="component" value="Unassembled WGS sequence"/>
</dbReference>
<dbReference type="Gene3D" id="1.25.40.10">
    <property type="entry name" value="Tetratricopeptide repeat domain"/>
    <property type="match status" value="1"/>
</dbReference>
<dbReference type="SUPFAM" id="SSF81901">
    <property type="entry name" value="HCP-like"/>
    <property type="match status" value="1"/>
</dbReference>
<dbReference type="SMART" id="SM00671">
    <property type="entry name" value="SEL1"/>
    <property type="match status" value="2"/>
</dbReference>
<dbReference type="InterPro" id="IPR006597">
    <property type="entry name" value="Sel1-like"/>
</dbReference>
<evidence type="ECO:0000256" key="1">
    <source>
        <dbReference type="SAM" id="MobiDB-lite"/>
    </source>
</evidence>
<dbReference type="OrthoDB" id="2384430at2759"/>
<dbReference type="EMBL" id="CAJOBZ010000013">
    <property type="protein sequence ID" value="CAF4842148.1"/>
    <property type="molecule type" value="Genomic_DNA"/>
</dbReference>
<feature type="compositionally biased region" description="Basic and acidic residues" evidence="1">
    <location>
        <begin position="157"/>
        <end position="169"/>
    </location>
</feature>
<dbReference type="InterPro" id="IPR052748">
    <property type="entry name" value="ISR_Activator"/>
</dbReference>
<dbReference type="AlphaFoldDB" id="A0A821RIJ5"/>
<organism evidence="3 4">
    <name type="scientific">Pieris macdunnoughi</name>
    <dbReference type="NCBI Taxonomy" id="345717"/>
    <lineage>
        <taxon>Eukaryota</taxon>
        <taxon>Metazoa</taxon>
        <taxon>Ecdysozoa</taxon>
        <taxon>Arthropoda</taxon>
        <taxon>Hexapoda</taxon>
        <taxon>Insecta</taxon>
        <taxon>Pterygota</taxon>
        <taxon>Neoptera</taxon>
        <taxon>Endopterygota</taxon>
        <taxon>Lepidoptera</taxon>
        <taxon>Glossata</taxon>
        <taxon>Ditrysia</taxon>
        <taxon>Papilionoidea</taxon>
        <taxon>Pieridae</taxon>
        <taxon>Pierinae</taxon>
        <taxon>Pieris</taxon>
    </lineage>
</organism>
<dbReference type="Pfam" id="PF08238">
    <property type="entry name" value="Sel1"/>
    <property type="match status" value="2"/>
</dbReference>
<evidence type="ECO:0000256" key="2">
    <source>
        <dbReference type="SAM" id="Phobius"/>
    </source>
</evidence>